<sequence>MIRNEIRATPIFSDHMPIRVVEKANGRYVLETEFSDYHLNAAGSVHGGMLSAFLDCGLAGGGASAVDDGRGKYGVTMTMTVNFVREARPGLLRCEAVVIGGGRATKFVEAKLYDDGPGAVATASGAVRVIDL</sequence>
<dbReference type="RefSeq" id="WP_109794944.1">
    <property type="nucleotide sequence ID" value="NZ_PHIG01000026.1"/>
</dbReference>
<evidence type="ECO:0000313" key="4">
    <source>
        <dbReference type="EMBL" id="PJK30451.1"/>
    </source>
</evidence>
<dbReference type="PANTHER" id="PTHR21660:SF1">
    <property type="entry name" value="ACYL-COENZYME A THIOESTERASE 13"/>
    <property type="match status" value="1"/>
</dbReference>
<evidence type="ECO:0000259" key="3">
    <source>
        <dbReference type="Pfam" id="PF03061"/>
    </source>
</evidence>
<dbReference type="SUPFAM" id="SSF54637">
    <property type="entry name" value="Thioesterase/thiol ester dehydrase-isomerase"/>
    <property type="match status" value="1"/>
</dbReference>
<evidence type="ECO:0000256" key="2">
    <source>
        <dbReference type="ARBA" id="ARBA00022801"/>
    </source>
</evidence>
<keyword evidence="2" id="KW-0378">Hydrolase</keyword>
<dbReference type="OrthoDB" id="3477511at2"/>
<dbReference type="InterPro" id="IPR003736">
    <property type="entry name" value="PAAI_dom"/>
</dbReference>
<dbReference type="Pfam" id="PF03061">
    <property type="entry name" value="4HBT"/>
    <property type="match status" value="1"/>
</dbReference>
<evidence type="ECO:0000256" key="1">
    <source>
        <dbReference type="ARBA" id="ARBA00008324"/>
    </source>
</evidence>
<evidence type="ECO:0000313" key="5">
    <source>
        <dbReference type="Proteomes" id="UP000229498"/>
    </source>
</evidence>
<feature type="domain" description="Thioesterase" evidence="3">
    <location>
        <begin position="43"/>
        <end position="119"/>
    </location>
</feature>
<dbReference type="EMBL" id="PHIG01000026">
    <property type="protein sequence ID" value="PJK30451.1"/>
    <property type="molecule type" value="Genomic_DNA"/>
</dbReference>
<dbReference type="AlphaFoldDB" id="A0A2M9G412"/>
<gene>
    <name evidence="4" type="ORF">CVT23_06825</name>
</gene>
<dbReference type="Gene3D" id="3.10.129.10">
    <property type="entry name" value="Hotdog Thioesterase"/>
    <property type="match status" value="1"/>
</dbReference>
<comment type="similarity">
    <text evidence="1">Belongs to the thioesterase PaaI family.</text>
</comment>
<dbReference type="NCBIfam" id="TIGR00369">
    <property type="entry name" value="unchar_dom_1"/>
    <property type="match status" value="1"/>
</dbReference>
<protein>
    <recommendedName>
        <fullName evidence="3">Thioesterase domain-containing protein</fullName>
    </recommendedName>
</protein>
<dbReference type="InterPro" id="IPR006683">
    <property type="entry name" value="Thioestr_dom"/>
</dbReference>
<dbReference type="GO" id="GO:0047617">
    <property type="term" value="F:fatty acyl-CoA hydrolase activity"/>
    <property type="evidence" value="ECO:0007669"/>
    <property type="project" value="InterPro"/>
</dbReference>
<dbReference type="InterPro" id="IPR029069">
    <property type="entry name" value="HotDog_dom_sf"/>
</dbReference>
<proteinExistence type="inferred from homology"/>
<organism evidence="4 5">
    <name type="scientific">Minwuia thermotolerans</name>
    <dbReference type="NCBI Taxonomy" id="2056226"/>
    <lineage>
        <taxon>Bacteria</taxon>
        <taxon>Pseudomonadati</taxon>
        <taxon>Pseudomonadota</taxon>
        <taxon>Alphaproteobacteria</taxon>
        <taxon>Minwuiales</taxon>
        <taxon>Minwuiaceae</taxon>
        <taxon>Minwuia</taxon>
    </lineage>
</organism>
<comment type="caution">
    <text evidence="4">The sequence shown here is derived from an EMBL/GenBank/DDBJ whole genome shotgun (WGS) entry which is preliminary data.</text>
</comment>
<name>A0A2M9G412_9PROT</name>
<dbReference type="InterPro" id="IPR039298">
    <property type="entry name" value="ACOT13"/>
</dbReference>
<dbReference type="Proteomes" id="UP000229498">
    <property type="component" value="Unassembled WGS sequence"/>
</dbReference>
<dbReference type="PANTHER" id="PTHR21660">
    <property type="entry name" value="THIOESTERASE SUPERFAMILY MEMBER-RELATED"/>
    <property type="match status" value="1"/>
</dbReference>
<accession>A0A2M9G412</accession>
<reference evidence="4 5" key="1">
    <citation type="submission" date="2017-11" db="EMBL/GenBank/DDBJ databases">
        <title>Draft genome sequence of Rhizobiales bacterium SY3-13.</title>
        <authorList>
            <person name="Sun C."/>
        </authorList>
    </citation>
    <scope>NUCLEOTIDE SEQUENCE [LARGE SCALE GENOMIC DNA]</scope>
    <source>
        <strain evidence="4 5">SY3-13</strain>
    </source>
</reference>
<dbReference type="CDD" id="cd03443">
    <property type="entry name" value="PaaI_thioesterase"/>
    <property type="match status" value="1"/>
</dbReference>
<keyword evidence="5" id="KW-1185">Reference proteome</keyword>